<name>A0ABY4DVJ7_9NEIS</name>
<evidence type="ECO:0000259" key="7">
    <source>
        <dbReference type="Pfam" id="PF04357"/>
    </source>
</evidence>
<evidence type="ECO:0000256" key="5">
    <source>
        <dbReference type="SAM" id="MobiDB-lite"/>
    </source>
</evidence>
<dbReference type="InterPro" id="IPR007452">
    <property type="entry name" value="TamB_C"/>
</dbReference>
<keyword evidence="2 6" id="KW-0812">Transmembrane</keyword>
<dbReference type="Pfam" id="PF04357">
    <property type="entry name" value="TamB"/>
    <property type="match status" value="1"/>
</dbReference>
<keyword evidence="9" id="KW-1185">Reference proteome</keyword>
<feature type="domain" description="Translocation and assembly module TamB C-terminal" evidence="7">
    <location>
        <begin position="963"/>
        <end position="1295"/>
    </location>
</feature>
<dbReference type="PANTHER" id="PTHR36985:SF1">
    <property type="entry name" value="TRANSLOCATION AND ASSEMBLY MODULE SUBUNIT TAMB"/>
    <property type="match status" value="1"/>
</dbReference>
<protein>
    <submittedName>
        <fullName evidence="8">Translocation/assembly module TamB</fullName>
    </submittedName>
</protein>
<evidence type="ECO:0000313" key="9">
    <source>
        <dbReference type="Proteomes" id="UP000829817"/>
    </source>
</evidence>
<evidence type="ECO:0000256" key="2">
    <source>
        <dbReference type="ARBA" id="ARBA00022692"/>
    </source>
</evidence>
<feature type="transmembrane region" description="Helical" evidence="6">
    <location>
        <begin position="38"/>
        <end position="58"/>
    </location>
</feature>
<dbReference type="EMBL" id="CP091508">
    <property type="protein sequence ID" value="UOO82044.1"/>
    <property type="molecule type" value="Genomic_DNA"/>
</dbReference>
<evidence type="ECO:0000256" key="1">
    <source>
        <dbReference type="ARBA" id="ARBA00004167"/>
    </source>
</evidence>
<gene>
    <name evidence="8" type="ORF">LVJ83_00775</name>
</gene>
<feature type="compositionally biased region" description="Basic and acidic residues" evidence="5">
    <location>
        <begin position="20"/>
        <end position="29"/>
    </location>
</feature>
<feature type="region of interest" description="Disordered" evidence="5">
    <location>
        <begin position="1"/>
        <end position="31"/>
    </location>
</feature>
<evidence type="ECO:0000256" key="4">
    <source>
        <dbReference type="ARBA" id="ARBA00023136"/>
    </source>
</evidence>
<dbReference type="PANTHER" id="PTHR36985">
    <property type="entry name" value="TRANSLOCATION AND ASSEMBLY MODULE SUBUNIT TAMB"/>
    <property type="match status" value="1"/>
</dbReference>
<keyword evidence="3 6" id="KW-1133">Transmembrane helix</keyword>
<evidence type="ECO:0000256" key="6">
    <source>
        <dbReference type="SAM" id="Phobius"/>
    </source>
</evidence>
<evidence type="ECO:0000313" key="8">
    <source>
        <dbReference type="EMBL" id="UOO82044.1"/>
    </source>
</evidence>
<reference evidence="8 9" key="1">
    <citation type="journal article" date="2022" name="Res Sq">
        <title>Evolution of multicellular longitudinally dividing oral cavity symbionts (Neisseriaceae).</title>
        <authorList>
            <person name="Nyongesa S."/>
            <person name="Weber P."/>
            <person name="Bernet E."/>
            <person name="Pullido F."/>
            <person name="Nieckarz M."/>
            <person name="Delaby M."/>
            <person name="Nieves C."/>
            <person name="Viehboeck T."/>
            <person name="Krause N."/>
            <person name="Rivera-Millot A."/>
            <person name="Nakamura A."/>
            <person name="Vischer N."/>
            <person name="VanNieuwenhze M."/>
            <person name="Brun Y."/>
            <person name="Cava F."/>
            <person name="Bulgheresi S."/>
            <person name="Veyrier F."/>
        </authorList>
    </citation>
    <scope>NUCLEOTIDE SEQUENCE [LARGE SCALE GENOMIC DNA]</scope>
    <source>
        <strain evidence="8 9">CCUG 63373m</strain>
    </source>
</reference>
<proteinExistence type="predicted"/>
<evidence type="ECO:0000256" key="3">
    <source>
        <dbReference type="ARBA" id="ARBA00022989"/>
    </source>
</evidence>
<comment type="subcellular location">
    <subcellularLocation>
        <location evidence="1">Membrane</location>
        <topology evidence="1">Single-pass membrane protein</topology>
    </subcellularLocation>
</comment>
<dbReference type="Proteomes" id="UP000829817">
    <property type="component" value="Chromosome"/>
</dbReference>
<organism evidence="8 9">
    <name type="scientific">Uruburuella testudinis</name>
    <dbReference type="NCBI Taxonomy" id="1282863"/>
    <lineage>
        <taxon>Bacteria</taxon>
        <taxon>Pseudomonadati</taxon>
        <taxon>Pseudomonadota</taxon>
        <taxon>Betaproteobacteria</taxon>
        <taxon>Neisseriales</taxon>
        <taxon>Neisseriaceae</taxon>
        <taxon>Uruburuella</taxon>
    </lineage>
</organism>
<keyword evidence="4 6" id="KW-0472">Membrane</keyword>
<sequence>MMTQPNDTLPMPSESPEADDGNRKPDPKHAGKKRRLKNILAAVVVLLLLLAGFAAWLVSTESGLRFGLYKLPAWFGVNISSKTLQGTLLKGFNGDEWRIETEGADLDISSFVFTWQPQELWQQTLHIQRIAAGDIHIVGKDTPPKETQPASGLPDSVDLPVQVLIDSIEVGQISSGSKENVLAKLARARYVYNQQQGHRLTLASLQTPWSQSGGDITLATASPFALAGQIDTAGILDEVAVENQIILNGSLQDIGLHLGLAGEGISLTASSQLHPFAAALNDKIDHIEMKGVGINPQAFVKSMPKADLDFDATVVPAFAQGVALEGSIDLANRAPAPADAGGLPVRTLLGNFTVGDNGVLTIQDTVATLLQRGTVELAGSVDTGAQQLDLAVLLKNIAAADALKEPLAGSLNGDITVKGGYNAPETAWTFDIGHALSTGVMQMQTDTALGQQTLLLKKVQVLPKEGGELNAEGFLELFQNRRLKLALNSKNFNPAKLNAAFPSGNVNGEIDVDGELASTKFSGKMQFGQSVLSGVPLRGSADVVYEEQHLSRALADVLLGRNSIKADGSFGKAGDRLNLDINAPDLEKFGFGLSGLVTAKGYMAGELKKIEANLSGRARNLRLNNLVQVNDLDFKLQGSPDYSRPLDIELKGNRIIVPGQGGSTVIDAVNLFAKGTGRNHTIRGGGSMALADKHYKLEIDANGGLNDQNQWKGNVNVLDISGAFNLKLQNRMALEAGAERVTMSAARWAAMGGTLNLENFVWDKTNGITTKGNAANLAVSQLHNFYTPPVEHNLVLSGDWDMSYSQNARGYLNIRRQSGDIVLPHRNQVLGLGALSLNTRFQNGRIDSTLDGVTAYGNVNGNLIVSQQFGNDIMQAPISGNLRISAPNLESFRNFLPIGQSLRGSLMGAATIGGRVGEPQFNGTLNGDNLYYRNRDLGLILDNGSLRSRLQGQRWYIDSLRFQRGGTVTLNGSIGMVGSSPDVDVTALFDRYSTLDQPNRRLTLSGDAKMLYTEANGVTLTGTLRADSGHFGFQKSGMPTLGDDVVVLGEPEKEAASPTLISMNLILDLNNAVRFSGEGLDVTLGGQLNLIAQPGQDVQAIGTVNVVKGRYKAYGQDLDISKGNISFVGPLSNPNLNIRAERRLSPVGAGVEVLGNLNNPRITLVADEPMSEKDKLSWLILNRASSGSDGDEAALAAAAGALLVGGINDRIGLVDDFGFTSRRSRNAQTGELNPAEQVLTVGKQISNELYLGYEYGMESAEQSVKLVYQLTRAVQAIARVGNESWGGELKYTIRFD</sequence>
<accession>A0ABY4DVJ7</accession>